<dbReference type="InterPro" id="IPR011990">
    <property type="entry name" value="TPR-like_helical_dom_sf"/>
</dbReference>
<reference evidence="5" key="3">
    <citation type="submission" date="2019-12" db="UniProtKB">
        <authorList>
            <consortium name="WormBaseParasite"/>
        </authorList>
    </citation>
    <scope>IDENTIFICATION</scope>
</reference>
<name>A0A5S6QU59_TRIMR</name>
<feature type="region of interest" description="Disordered" evidence="2">
    <location>
        <begin position="493"/>
        <end position="542"/>
    </location>
</feature>
<keyword evidence="4" id="KW-1185">Reference proteome</keyword>
<feature type="region of interest" description="Disordered" evidence="2">
    <location>
        <begin position="752"/>
        <end position="786"/>
    </location>
</feature>
<reference evidence="4" key="2">
    <citation type="submission" date="2014-03" db="EMBL/GenBank/DDBJ databases">
        <title>The whipworm genome and dual-species transcriptomics of an intimate host-pathogen interaction.</title>
        <authorList>
            <person name="Foth B.J."/>
            <person name="Tsai I.J."/>
            <person name="Reid A.J."/>
            <person name="Bancroft A.J."/>
            <person name="Nichol S."/>
            <person name="Tracey A."/>
            <person name="Holroyd N."/>
            <person name="Cotton J.A."/>
            <person name="Stanley E.J."/>
            <person name="Zarowiecki M."/>
            <person name="Liu J.Z."/>
            <person name="Huckvale T."/>
            <person name="Cooper P.J."/>
            <person name="Grencis R.K."/>
            <person name="Berriman M."/>
        </authorList>
    </citation>
    <scope>NUCLEOTIDE SEQUENCE [LARGE SCALE GENOMIC DNA]</scope>
    <source>
        <strain evidence="4">Edinburgh</strain>
    </source>
</reference>
<evidence type="ECO:0000313" key="4">
    <source>
        <dbReference type="Proteomes" id="UP000046395"/>
    </source>
</evidence>
<dbReference type="SUPFAM" id="SSF48452">
    <property type="entry name" value="TPR-like"/>
    <property type="match status" value="1"/>
</dbReference>
<dbReference type="PANTHER" id="PTHR15696:SF5">
    <property type="entry name" value="NONSENSE-MEDIATED MRNA DECAY FACTOR SMG7"/>
    <property type="match status" value="1"/>
</dbReference>
<accession>A0A5S6QU59</accession>
<dbReference type="GO" id="GO:0005697">
    <property type="term" value="C:telomerase holoenzyme complex"/>
    <property type="evidence" value="ECO:0007669"/>
    <property type="project" value="TreeGrafter"/>
</dbReference>
<protein>
    <submittedName>
        <fullName evidence="5 6">EST1_DNA_bind domain-containing protein</fullName>
    </submittedName>
</protein>
<dbReference type="WBParaSite" id="TMUE_3000010941.1">
    <property type="protein sequence ID" value="TMUE_3000010941.1"/>
    <property type="gene ID" value="WBGene00285119"/>
</dbReference>
<feature type="region of interest" description="Disordered" evidence="2">
    <location>
        <begin position="618"/>
        <end position="640"/>
    </location>
</feature>
<dbReference type="Pfam" id="PF10373">
    <property type="entry name" value="EST1_DNA_bind"/>
    <property type="match status" value="1"/>
</dbReference>
<dbReference type="InterPro" id="IPR018834">
    <property type="entry name" value="DNA/RNA-bd_Est1-type"/>
</dbReference>
<dbReference type="STRING" id="70415.A0A5S6QU59"/>
<dbReference type="PANTHER" id="PTHR15696">
    <property type="entry name" value="SMG-7 SUPPRESSOR WITH MORPHOLOGICAL EFFECT ON GENITALIA PROTEIN 7"/>
    <property type="match status" value="1"/>
</dbReference>
<sequence length="786" mass="88426">MKPEEKEPTVEVLLGKVIDSEGCIDWKIRRKLQSSLEAGLVNDLPFALKRRYEMLLWNSCFKNVMDLHSKKGASRMDSSLGDNEFLSSPVIPAARFPSYVIGSLNCLMMRLIYKYGVGGERFFDMRYLGMPPFHVEPAKGIRRSDFLYAVQFCLVHMGDVLRHQRLFKEAKAYYAKAFVISTHYGHPFNQLGILETVDDNKLAAAYYYMRALHSTVCFANARTNLERLYSSVDLSEPKLDMYPHNLLQMQAALYLDHQVDVADKLFEKVAHTIVDRVRLLTVTNEELLQIFITSVGCLQRIMTTGDTRTVARWQSQRLRILVGFLQVLLIDLLECGIDFLLKHAADVLYTFCRWVHMDWPKLLYTNDFLREVRFLGPLVKLLINSQGQVSILKKQLAKWKRAPLTIDRFLSGFQPLSSSHGALNFSIVQFGTAAEAVTERTLLLLRLMEFGHFVSKCLCDSKLLSVKISENEMLEYKFESCTVDAADAALPNVDEAEDGSGEPPKSNEQISKEVSQPPVKLMKSGIRKGEKKESARKPFTPKKILSRKEGKAFISASALKASLTQGNRLKRALDKTNNLIDHQVQNDGVPVVHPVAPDPPNVELAELLYLLNIKREENGSDNMDPESPVENLSTQNSSRCSGYGGEVLKSASVEINGDRKWNSSPYSLFGDNEFSVKPWSSPAHMINVQDQSFKAWQPMDTVLNGHRQQSQNACWPTASFEAPVDLGMGSIGGKSNDDWMWGGWPTAFSSAPFEGSSPLPPVDRPAIGRLRPIGSERSRRFNSVAP</sequence>
<dbReference type="GO" id="GO:0042162">
    <property type="term" value="F:telomeric DNA binding"/>
    <property type="evidence" value="ECO:0007669"/>
    <property type="project" value="TreeGrafter"/>
</dbReference>
<evidence type="ECO:0000256" key="2">
    <source>
        <dbReference type="SAM" id="MobiDB-lite"/>
    </source>
</evidence>
<dbReference type="GO" id="GO:0000184">
    <property type="term" value="P:nuclear-transcribed mRNA catabolic process, nonsense-mediated decay"/>
    <property type="evidence" value="ECO:0007669"/>
    <property type="project" value="UniProtKB-KW"/>
</dbReference>
<evidence type="ECO:0000313" key="6">
    <source>
        <dbReference type="WBParaSite" id="TMUE_3000010941.2"/>
    </source>
</evidence>
<evidence type="ECO:0000256" key="1">
    <source>
        <dbReference type="ARBA" id="ARBA00023161"/>
    </source>
</evidence>
<dbReference type="InterPro" id="IPR045153">
    <property type="entry name" value="Est1/Ebs1-like"/>
</dbReference>
<feature type="compositionally biased region" description="Polar residues" evidence="2">
    <location>
        <begin position="630"/>
        <end position="640"/>
    </location>
</feature>
<dbReference type="WBParaSite" id="TMUE_3000010941.2">
    <property type="protein sequence ID" value="TMUE_3000010941.2"/>
    <property type="gene ID" value="WBGene00285119"/>
</dbReference>
<dbReference type="Proteomes" id="UP000046395">
    <property type="component" value="Unassembled WGS sequence"/>
</dbReference>
<feature type="compositionally biased region" description="Basic and acidic residues" evidence="2">
    <location>
        <begin position="527"/>
        <end position="536"/>
    </location>
</feature>
<proteinExistence type="predicted"/>
<reference evidence="4" key="1">
    <citation type="submission" date="2013-11" db="EMBL/GenBank/DDBJ databases">
        <authorList>
            <person name="Aslett M."/>
        </authorList>
    </citation>
    <scope>NUCLEOTIDE SEQUENCE [LARGE SCALE GENOMIC DNA]</scope>
    <source>
        <strain evidence="4">Edinburgh</strain>
    </source>
</reference>
<evidence type="ECO:0000313" key="5">
    <source>
        <dbReference type="WBParaSite" id="TMUE_3000010941.1"/>
    </source>
</evidence>
<feature type="domain" description="DNA/RNA-binding" evidence="3">
    <location>
        <begin position="170"/>
        <end position="418"/>
    </location>
</feature>
<organism evidence="4 5">
    <name type="scientific">Trichuris muris</name>
    <name type="common">Mouse whipworm</name>
    <dbReference type="NCBI Taxonomy" id="70415"/>
    <lineage>
        <taxon>Eukaryota</taxon>
        <taxon>Metazoa</taxon>
        <taxon>Ecdysozoa</taxon>
        <taxon>Nematoda</taxon>
        <taxon>Enoplea</taxon>
        <taxon>Dorylaimia</taxon>
        <taxon>Trichinellida</taxon>
        <taxon>Trichuridae</taxon>
        <taxon>Trichuris</taxon>
    </lineage>
</organism>
<keyword evidence="1" id="KW-0866">Nonsense-mediated mRNA decay</keyword>
<dbReference type="Gene3D" id="1.25.40.10">
    <property type="entry name" value="Tetratricopeptide repeat domain"/>
    <property type="match status" value="1"/>
</dbReference>
<evidence type="ECO:0000259" key="3">
    <source>
        <dbReference type="Pfam" id="PF10373"/>
    </source>
</evidence>
<dbReference type="AlphaFoldDB" id="A0A5S6QU59"/>
<dbReference type="GO" id="GO:0070034">
    <property type="term" value="F:telomerase RNA binding"/>
    <property type="evidence" value="ECO:0007669"/>
    <property type="project" value="TreeGrafter"/>
</dbReference>